<keyword evidence="1" id="KW-0812">Transmembrane</keyword>
<organism evidence="2 3">
    <name type="scientific">Plasmodium ovale wallikeri</name>
    <dbReference type="NCBI Taxonomy" id="864142"/>
    <lineage>
        <taxon>Eukaryota</taxon>
        <taxon>Sar</taxon>
        <taxon>Alveolata</taxon>
        <taxon>Apicomplexa</taxon>
        <taxon>Aconoidasida</taxon>
        <taxon>Haemosporida</taxon>
        <taxon>Plasmodiidae</taxon>
        <taxon>Plasmodium</taxon>
        <taxon>Plasmodium (Plasmodium)</taxon>
    </lineage>
</organism>
<proteinExistence type="predicted"/>
<evidence type="ECO:0000313" key="2">
    <source>
        <dbReference type="EMBL" id="SBT59550.1"/>
    </source>
</evidence>
<dbReference type="AlphaFoldDB" id="A0A1A9AS43"/>
<protein>
    <submittedName>
        <fullName evidence="2">PIR Superfamily Protein</fullName>
    </submittedName>
</protein>
<reference evidence="3" key="1">
    <citation type="submission" date="2016-05" db="EMBL/GenBank/DDBJ databases">
        <authorList>
            <person name="Naeem Raeece"/>
        </authorList>
    </citation>
    <scope>NUCLEOTIDE SEQUENCE [LARGE SCALE GENOMIC DNA]</scope>
</reference>
<dbReference type="Proteomes" id="UP000078550">
    <property type="component" value="Unassembled WGS sequence"/>
</dbReference>
<dbReference type="EMBL" id="FLRE01003484">
    <property type="protein sequence ID" value="SBT59550.1"/>
    <property type="molecule type" value="Genomic_DNA"/>
</dbReference>
<feature type="transmembrane region" description="Helical" evidence="1">
    <location>
        <begin position="263"/>
        <end position="284"/>
    </location>
</feature>
<dbReference type="Pfam" id="PF05795">
    <property type="entry name" value="Plasmodium_Vir"/>
    <property type="match status" value="2"/>
</dbReference>
<keyword evidence="1" id="KW-0472">Membrane</keyword>
<gene>
    <name evidence="2" type="ORF">POVWA2_097810</name>
</gene>
<dbReference type="InterPro" id="IPR008780">
    <property type="entry name" value="Plasmodium_Vir"/>
</dbReference>
<sequence>MDYGELFLKEFNSRIFYDELNKEITSGQNSNYCNVMKTTYSEYEGIYDICRMFERNLRNLDNILNKESDTIDRCRYFNFWIHNELRKKLRVDINQKRTDLVREFFKIGSRIKGESLKHNCDYHYNHYITLDLWKEWKDLYDYLKNYDHILNIISTKIYLCRNYESYYTYITNIYSKYKTNCCIKNNELCPDYFVSSKWCNEDNFLTKLACDKTEELQQIHQDNVVSQVDEQEMGKEGLISGSMSLGDGYSGVSNATTMNDFDYNHILSVVFPLLGLTATFFFLYKFTTFGTWLRTNILRKKKINYIREENAQELLEDDSYPSGLSYNDNIFNVPYISA</sequence>
<evidence type="ECO:0000256" key="1">
    <source>
        <dbReference type="SAM" id="Phobius"/>
    </source>
</evidence>
<evidence type="ECO:0000313" key="3">
    <source>
        <dbReference type="Proteomes" id="UP000078550"/>
    </source>
</evidence>
<name>A0A1A9AS43_PLAOA</name>
<accession>A0A1A9AS43</accession>
<keyword evidence="1" id="KW-1133">Transmembrane helix</keyword>